<sequence>MQLRLVAQLLPGLAAASVTSLLFLGISITEPSYADGNKFFCTQEGNVPVTKVRTARGNQTLIRWVANDFKKVSSAQRCRIVSARFQRYYDNGALFITSRDNFNGYPVLCISNRRGVPCTADNILVTLKPGTDTGRVLQQMLSLRRDAGGESIINLSGCQAFTYDEGDVYVDVKQFLDGQECSSSTP</sequence>
<dbReference type="Proteomes" id="UP000062645">
    <property type="component" value="Chromosome"/>
</dbReference>
<organism evidence="1 2">
    <name type="scientific">Nostoc piscinale CENA21</name>
    <dbReference type="NCBI Taxonomy" id="224013"/>
    <lineage>
        <taxon>Bacteria</taxon>
        <taxon>Bacillati</taxon>
        <taxon>Cyanobacteriota</taxon>
        <taxon>Cyanophyceae</taxon>
        <taxon>Nostocales</taxon>
        <taxon>Nostocaceae</taxon>
        <taxon>Nostoc</taxon>
    </lineage>
</organism>
<evidence type="ECO:0000313" key="1">
    <source>
        <dbReference type="EMBL" id="ALF52882.1"/>
    </source>
</evidence>
<dbReference type="InterPro" id="IPR025478">
    <property type="entry name" value="COP23"/>
</dbReference>
<gene>
    <name evidence="1" type="ORF">ACX27_08460</name>
</gene>
<dbReference type="KEGG" id="npz:ACX27_08460"/>
<dbReference type="AlphaFoldDB" id="A0A0M4T163"/>
<dbReference type="RefSeq" id="WP_062290891.1">
    <property type="nucleotide sequence ID" value="NZ_CP012036.1"/>
</dbReference>
<dbReference type="Pfam" id="PF14218">
    <property type="entry name" value="COP23"/>
    <property type="match status" value="1"/>
</dbReference>
<name>A0A0M4T163_9NOSO</name>
<accession>A0A0M4T163</accession>
<dbReference type="OrthoDB" id="490444at2"/>
<protein>
    <submittedName>
        <fullName evidence="1">Uncharacterized protein</fullName>
    </submittedName>
</protein>
<reference evidence="2" key="1">
    <citation type="submission" date="2015-07" db="EMBL/GenBank/DDBJ databases">
        <title>Genome Of Nitrogen-Fixing Cyanobacterium Nostoc piscinale CENA21 From Solimoes/Amazon River Floodplain Sediments And Comparative Genomics To Uncover Biosynthetic Natural Products Potential.</title>
        <authorList>
            <person name="Leao T.F."/>
            <person name="Leao P.N."/>
            <person name="Guimaraes P.I."/>
            <person name="de Melo A.G.C."/>
            <person name="Ramos R.T.J."/>
            <person name="Silva A."/>
            <person name="Fiore M.F."/>
            <person name="Schneider M.P.C."/>
        </authorList>
    </citation>
    <scope>NUCLEOTIDE SEQUENCE [LARGE SCALE GENOMIC DNA]</scope>
    <source>
        <strain evidence="2">CENA21</strain>
    </source>
</reference>
<keyword evidence="2" id="KW-1185">Reference proteome</keyword>
<dbReference type="PATRIC" id="fig|224013.5.peg.2048"/>
<dbReference type="EMBL" id="CP012036">
    <property type="protein sequence ID" value="ALF52882.1"/>
    <property type="molecule type" value="Genomic_DNA"/>
</dbReference>
<reference evidence="1 2" key="2">
    <citation type="journal article" date="2016" name="Genome Announc.">
        <title>Draft Genome Sequence of the N2-Fixing Cyanobacterium Nostoc piscinale CENA21, Isolated from the Brazilian Amazon Floodplain.</title>
        <authorList>
            <person name="Leao T."/>
            <person name="Guimaraes P.I."/>
            <person name="de Melo A.G."/>
            <person name="Ramos R.T."/>
            <person name="Leao P.N."/>
            <person name="Silva A."/>
            <person name="Fiore M.F."/>
            <person name="Schneider M.P."/>
        </authorList>
    </citation>
    <scope>NUCLEOTIDE SEQUENCE [LARGE SCALE GENOMIC DNA]</scope>
    <source>
        <strain evidence="1 2">CENA21</strain>
    </source>
</reference>
<dbReference type="STRING" id="224013.ACX27_08460"/>
<proteinExistence type="predicted"/>
<evidence type="ECO:0000313" key="2">
    <source>
        <dbReference type="Proteomes" id="UP000062645"/>
    </source>
</evidence>